<organism evidence="1 2">
    <name type="scientific">Trifolium pratense</name>
    <name type="common">Red clover</name>
    <dbReference type="NCBI Taxonomy" id="57577"/>
    <lineage>
        <taxon>Eukaryota</taxon>
        <taxon>Viridiplantae</taxon>
        <taxon>Streptophyta</taxon>
        <taxon>Embryophyta</taxon>
        <taxon>Tracheophyta</taxon>
        <taxon>Spermatophyta</taxon>
        <taxon>Magnoliopsida</taxon>
        <taxon>eudicotyledons</taxon>
        <taxon>Gunneridae</taxon>
        <taxon>Pentapetalae</taxon>
        <taxon>rosids</taxon>
        <taxon>fabids</taxon>
        <taxon>Fabales</taxon>
        <taxon>Fabaceae</taxon>
        <taxon>Papilionoideae</taxon>
        <taxon>50 kb inversion clade</taxon>
        <taxon>NPAAA clade</taxon>
        <taxon>Hologalegina</taxon>
        <taxon>IRL clade</taxon>
        <taxon>Trifolieae</taxon>
        <taxon>Trifolium</taxon>
    </lineage>
</organism>
<accession>A0ACB0IGB9</accession>
<evidence type="ECO:0000313" key="2">
    <source>
        <dbReference type="Proteomes" id="UP001177021"/>
    </source>
</evidence>
<proteinExistence type="predicted"/>
<comment type="caution">
    <text evidence="1">The sequence shown here is derived from an EMBL/GenBank/DDBJ whole genome shotgun (WGS) entry which is preliminary data.</text>
</comment>
<reference evidence="1" key="1">
    <citation type="submission" date="2023-10" db="EMBL/GenBank/DDBJ databases">
        <authorList>
            <person name="Rodriguez Cubillos JULIANA M."/>
            <person name="De Vega J."/>
        </authorList>
    </citation>
    <scope>NUCLEOTIDE SEQUENCE</scope>
</reference>
<sequence>MAWWHCNKPTSLTNTSTSHTLFITIAFAFFISQSFGARILQPHNSLPFIWPLPAKFSFGNETLSVDPTLSLTGNGAASPIVRAAFDRYKGIVFKNSNSYGFLRTVNVAYDVTKLNVVVRSKSEELQLGVDESYNLFVAKVSGSGGITIEANTVFGVLRGLETFSQLCSFDYSTKTVQIYKAPVSIRDKPRFPYRGLLLDTSRHYLPIDVIKQIIESMSYAKFNVLHWHIVDTQSFPLEVPTYPKLWKGSYSKWERYTVEDAYDIVNFSKMRGINVMAEVDVPGHAESWGAGYPDIWPSPTCRSPLDVTKKFTFDVLSGIMTDIRKIFPFELFHLGGDEVNTDCWTNTTHVNKWLQVHNMTANDAYQYFVLKAQSMALLKNWSPVNWEETFNTFPRKLHPRTVVHNWLGPGVCPKVVARGLRCIFSNQGVWYLDHIDVPWDVVYNAEPLEGIHEASQQKLVLGGEVCMWAERADTSDVQQTIWPRAAAAAERLWSTTQYTSGGNSNSTAFSRLQYFRCLLNRRGVPAAPVTNFYARTAPIGPGSCFDQ</sequence>
<keyword evidence="2" id="KW-1185">Reference proteome</keyword>
<gene>
    <name evidence="1" type="ORF">MILVUS5_LOCUS2698</name>
</gene>
<name>A0ACB0IGB9_TRIPR</name>
<dbReference type="EMBL" id="CASHSV030000001">
    <property type="protein sequence ID" value="CAJ2631051.1"/>
    <property type="molecule type" value="Genomic_DNA"/>
</dbReference>
<evidence type="ECO:0000313" key="1">
    <source>
        <dbReference type="EMBL" id="CAJ2631051.1"/>
    </source>
</evidence>
<protein>
    <submittedName>
        <fullName evidence="1">Uncharacterized protein</fullName>
    </submittedName>
</protein>
<dbReference type="Proteomes" id="UP001177021">
    <property type="component" value="Unassembled WGS sequence"/>
</dbReference>